<dbReference type="EMBL" id="LFIW01002391">
    <property type="protein sequence ID" value="KZL72111.1"/>
    <property type="molecule type" value="Genomic_DNA"/>
</dbReference>
<name>A0A166TI96_COLIC</name>
<comment type="caution">
    <text evidence="2">The sequence shown here is derived from an EMBL/GenBank/DDBJ whole genome shotgun (WGS) entry which is preliminary data.</text>
</comment>
<feature type="compositionally biased region" description="Basic residues" evidence="1">
    <location>
        <begin position="20"/>
        <end position="40"/>
    </location>
</feature>
<organism evidence="2 3">
    <name type="scientific">Colletotrichum incanum</name>
    <name type="common">Soybean anthracnose fungus</name>
    <dbReference type="NCBI Taxonomy" id="1573173"/>
    <lineage>
        <taxon>Eukaryota</taxon>
        <taxon>Fungi</taxon>
        <taxon>Dikarya</taxon>
        <taxon>Ascomycota</taxon>
        <taxon>Pezizomycotina</taxon>
        <taxon>Sordariomycetes</taxon>
        <taxon>Hypocreomycetidae</taxon>
        <taxon>Glomerellales</taxon>
        <taxon>Glomerellaceae</taxon>
        <taxon>Colletotrichum</taxon>
        <taxon>Colletotrichum spaethianum species complex</taxon>
    </lineage>
</organism>
<evidence type="ECO:0000256" key="1">
    <source>
        <dbReference type="SAM" id="MobiDB-lite"/>
    </source>
</evidence>
<gene>
    <name evidence="2" type="ORF">CI238_00918</name>
</gene>
<proteinExistence type="predicted"/>
<dbReference type="AlphaFoldDB" id="A0A166TI96"/>
<protein>
    <submittedName>
        <fullName evidence="2">Uncharacterized protein</fullName>
    </submittedName>
</protein>
<evidence type="ECO:0000313" key="2">
    <source>
        <dbReference type="EMBL" id="KZL72111.1"/>
    </source>
</evidence>
<accession>A0A166TI96</accession>
<sequence length="105" mass="11255">MSAKRRKSLGQKTLLGFYPKVHKEKSPGSRKRPVSSAKKSKSLVQAILVVQGGLVRLGHAAGGELQGEAREEVIVANESPDEIGPASHKIEESKDFLHISGGNKT</sequence>
<reference evidence="2 3" key="1">
    <citation type="submission" date="2015-06" db="EMBL/GenBank/DDBJ databases">
        <title>Survival trade-offs in plant roots during colonization by closely related pathogenic and mutualistic fungi.</title>
        <authorList>
            <person name="Hacquard S."/>
            <person name="Kracher B."/>
            <person name="Hiruma K."/>
            <person name="Weinman A."/>
            <person name="Muench P."/>
            <person name="Garrido Oter R."/>
            <person name="Ver Loren van Themaat E."/>
            <person name="Dallerey J.-F."/>
            <person name="Damm U."/>
            <person name="Henrissat B."/>
            <person name="Lespinet O."/>
            <person name="Thon M."/>
            <person name="Kemen E."/>
            <person name="McHardy A.C."/>
            <person name="Schulze-Lefert P."/>
            <person name="O'Connell R.J."/>
        </authorList>
    </citation>
    <scope>NUCLEOTIDE SEQUENCE [LARGE SCALE GENOMIC DNA]</scope>
    <source>
        <strain evidence="2 3">MAFF 238704</strain>
    </source>
</reference>
<keyword evidence="3" id="KW-1185">Reference proteome</keyword>
<feature type="region of interest" description="Disordered" evidence="1">
    <location>
        <begin position="1"/>
        <end position="40"/>
    </location>
</feature>
<evidence type="ECO:0000313" key="3">
    <source>
        <dbReference type="Proteomes" id="UP000076584"/>
    </source>
</evidence>
<dbReference type="Proteomes" id="UP000076584">
    <property type="component" value="Unassembled WGS sequence"/>
</dbReference>